<dbReference type="InterPro" id="IPR032783">
    <property type="entry name" value="AraC_lig"/>
</dbReference>
<keyword evidence="2" id="KW-0238">DNA-binding</keyword>
<evidence type="ECO:0000313" key="6">
    <source>
        <dbReference type="Proteomes" id="UP000774958"/>
    </source>
</evidence>
<gene>
    <name evidence="5" type="ORF">LA374_17485</name>
</gene>
<feature type="domain" description="HTH araC/xylS-type" evidence="4">
    <location>
        <begin position="174"/>
        <end position="271"/>
    </location>
</feature>
<dbReference type="SMART" id="SM00342">
    <property type="entry name" value="HTH_ARAC"/>
    <property type="match status" value="1"/>
</dbReference>
<sequence length="276" mass="30218">MDAFSRLLAHSSAHASLFFAGRLCGESHSEDYPSGGQLHLLRAGELMLHREGEPPLLLQEPTLIFYPVPCHHRLIPRTLGGCDLVCASLHFGEEGASALRSALPDQLLLPLRELPALAPLLQLLFDEAFGEAQGREAILGRLVDLLLVYLLRHIQGAGLYRGGILAGLADIRLAPAIAAMHEEPERPWTLASLASLCHLSRARFAVRFHEVVGMPALAYLTRWRLNRAQRLLLEGMPIKLVAPSVGYGGSGALAKAFEREEGMTPARWLAARRRGE</sequence>
<dbReference type="PANTHER" id="PTHR46796:SF7">
    <property type="entry name" value="ARAC FAMILY TRANSCRIPTIONAL REGULATOR"/>
    <property type="match status" value="1"/>
</dbReference>
<protein>
    <submittedName>
        <fullName evidence="5">AraC family transcriptional regulator</fullName>
    </submittedName>
</protein>
<dbReference type="Pfam" id="PF12852">
    <property type="entry name" value="Cupin_6"/>
    <property type="match status" value="1"/>
</dbReference>
<dbReference type="RefSeq" id="WP_224163555.1">
    <property type="nucleotide sequence ID" value="NZ_JAIRBT010000031.1"/>
</dbReference>
<keyword evidence="3" id="KW-0804">Transcription</keyword>
<name>A0ABS7VF32_9GAMM</name>
<dbReference type="SUPFAM" id="SSF46689">
    <property type="entry name" value="Homeodomain-like"/>
    <property type="match status" value="2"/>
</dbReference>
<dbReference type="InterPro" id="IPR018060">
    <property type="entry name" value="HTH_AraC"/>
</dbReference>
<comment type="caution">
    <text evidence="5">The sequence shown here is derived from an EMBL/GenBank/DDBJ whole genome shotgun (WGS) entry which is preliminary data.</text>
</comment>
<dbReference type="Gene3D" id="1.10.10.60">
    <property type="entry name" value="Homeodomain-like"/>
    <property type="match status" value="2"/>
</dbReference>
<accession>A0ABS7VF32</accession>
<keyword evidence="6" id="KW-1185">Reference proteome</keyword>
<dbReference type="InterPro" id="IPR050204">
    <property type="entry name" value="AraC_XylS_family_regulators"/>
</dbReference>
<organism evidence="5 6">
    <name type="scientific">Aeromonas schubertii</name>
    <dbReference type="NCBI Taxonomy" id="652"/>
    <lineage>
        <taxon>Bacteria</taxon>
        <taxon>Pseudomonadati</taxon>
        <taxon>Pseudomonadota</taxon>
        <taxon>Gammaproteobacteria</taxon>
        <taxon>Aeromonadales</taxon>
        <taxon>Aeromonadaceae</taxon>
        <taxon>Aeromonas</taxon>
    </lineage>
</organism>
<keyword evidence="1" id="KW-0805">Transcription regulation</keyword>
<proteinExistence type="predicted"/>
<dbReference type="PROSITE" id="PS01124">
    <property type="entry name" value="HTH_ARAC_FAMILY_2"/>
    <property type="match status" value="1"/>
</dbReference>
<dbReference type="Pfam" id="PF12833">
    <property type="entry name" value="HTH_18"/>
    <property type="match status" value="1"/>
</dbReference>
<dbReference type="PANTHER" id="PTHR46796">
    <property type="entry name" value="HTH-TYPE TRANSCRIPTIONAL ACTIVATOR RHAS-RELATED"/>
    <property type="match status" value="1"/>
</dbReference>
<evidence type="ECO:0000256" key="2">
    <source>
        <dbReference type="ARBA" id="ARBA00023125"/>
    </source>
</evidence>
<evidence type="ECO:0000256" key="1">
    <source>
        <dbReference type="ARBA" id="ARBA00023015"/>
    </source>
</evidence>
<evidence type="ECO:0000259" key="4">
    <source>
        <dbReference type="PROSITE" id="PS01124"/>
    </source>
</evidence>
<dbReference type="InterPro" id="IPR009057">
    <property type="entry name" value="Homeodomain-like_sf"/>
</dbReference>
<evidence type="ECO:0000313" key="5">
    <source>
        <dbReference type="EMBL" id="MBZ6067988.1"/>
    </source>
</evidence>
<dbReference type="EMBL" id="JAIRBT010000031">
    <property type="protein sequence ID" value="MBZ6067988.1"/>
    <property type="molecule type" value="Genomic_DNA"/>
</dbReference>
<reference evidence="5 6" key="1">
    <citation type="submission" date="2021-09" db="EMBL/GenBank/DDBJ databases">
        <title>Aeromonas schubertii isolated from Asian sea bass.</title>
        <authorList>
            <person name="Pinpimai K."/>
        </authorList>
    </citation>
    <scope>NUCLEOTIDE SEQUENCE [LARGE SCALE GENOMIC DNA]</scope>
    <source>
        <strain evidence="5 6">CHULA2021a</strain>
    </source>
</reference>
<evidence type="ECO:0000256" key="3">
    <source>
        <dbReference type="ARBA" id="ARBA00023163"/>
    </source>
</evidence>
<dbReference type="Proteomes" id="UP000774958">
    <property type="component" value="Unassembled WGS sequence"/>
</dbReference>